<evidence type="ECO:0000313" key="10">
    <source>
        <dbReference type="EMBL" id="MCD5316527.1"/>
    </source>
</evidence>
<dbReference type="Gene3D" id="3.30.420.40">
    <property type="match status" value="2"/>
</dbReference>
<dbReference type="GO" id="GO:0019301">
    <property type="term" value="P:rhamnose catabolic process"/>
    <property type="evidence" value="ECO:0007669"/>
    <property type="project" value="InterPro"/>
</dbReference>
<gene>
    <name evidence="10" type="ORF">LR394_37085</name>
</gene>
<keyword evidence="3" id="KW-0547">Nucleotide-binding</keyword>
<evidence type="ECO:0000256" key="3">
    <source>
        <dbReference type="ARBA" id="ARBA00022741"/>
    </source>
</evidence>
<dbReference type="GO" id="GO:0005524">
    <property type="term" value="F:ATP binding"/>
    <property type="evidence" value="ECO:0007669"/>
    <property type="project" value="UniProtKB-KW"/>
</dbReference>
<comment type="caution">
    <text evidence="10">The sequence shown here is derived from an EMBL/GenBank/DDBJ whole genome shotgun (WGS) entry which is preliminary data.</text>
</comment>
<reference evidence="10" key="1">
    <citation type="submission" date="2021-11" db="EMBL/GenBank/DDBJ databases">
        <title>Streptomyces corallinus and Kineosporia corallina sp. nov., two new coral-derived marine actinobacteria.</title>
        <authorList>
            <person name="Buangrab K."/>
            <person name="Sutthacheep M."/>
            <person name="Yeemin T."/>
            <person name="Harunari E."/>
            <person name="Igarashi Y."/>
            <person name="Sripreechasak P."/>
            <person name="Kanchanasin P."/>
            <person name="Tanasupawat S."/>
            <person name="Phongsopitanun W."/>
        </authorList>
    </citation>
    <scope>NUCLEOTIDE SEQUENCE</scope>
    <source>
        <strain evidence="10">JCM 31032</strain>
    </source>
</reference>
<dbReference type="GO" id="GO:0004370">
    <property type="term" value="F:glycerol kinase activity"/>
    <property type="evidence" value="ECO:0007669"/>
    <property type="project" value="TreeGrafter"/>
</dbReference>
<dbReference type="EMBL" id="JAJOMB010000030">
    <property type="protein sequence ID" value="MCD5316527.1"/>
    <property type="molecule type" value="Genomic_DNA"/>
</dbReference>
<dbReference type="Pfam" id="PF02782">
    <property type="entry name" value="FGGY_C"/>
    <property type="match status" value="1"/>
</dbReference>
<dbReference type="InterPro" id="IPR018485">
    <property type="entry name" value="FGGY_C"/>
</dbReference>
<feature type="domain" description="Carbohydrate kinase FGGY C-terminal" evidence="9">
    <location>
        <begin position="249"/>
        <end position="444"/>
    </location>
</feature>
<keyword evidence="5" id="KW-0067">ATP-binding</keyword>
<evidence type="ECO:0000259" key="9">
    <source>
        <dbReference type="Pfam" id="PF02782"/>
    </source>
</evidence>
<evidence type="ECO:0000256" key="2">
    <source>
        <dbReference type="ARBA" id="ARBA00022679"/>
    </source>
</evidence>
<dbReference type="Pfam" id="PF00370">
    <property type="entry name" value="FGGY_N"/>
    <property type="match status" value="1"/>
</dbReference>
<dbReference type="RefSeq" id="WP_231449377.1">
    <property type="nucleotide sequence ID" value="NZ_JAJOMB010000030.1"/>
</dbReference>
<protein>
    <submittedName>
        <fullName evidence="10">Rhamnulokinase</fullName>
    </submittedName>
</protein>
<evidence type="ECO:0000256" key="6">
    <source>
        <dbReference type="ARBA" id="ARBA00023157"/>
    </source>
</evidence>
<name>A0A9X1SXS3_9ACTN</name>
<keyword evidence="6" id="KW-1015">Disulfide bond</keyword>
<dbReference type="SUPFAM" id="SSF53067">
    <property type="entry name" value="Actin-like ATPase domain"/>
    <property type="match status" value="2"/>
</dbReference>
<keyword evidence="11" id="KW-1185">Reference proteome</keyword>
<accession>A0A9X1SXS3</accession>
<dbReference type="GO" id="GO:0005829">
    <property type="term" value="C:cytosol"/>
    <property type="evidence" value="ECO:0007669"/>
    <property type="project" value="TreeGrafter"/>
</dbReference>
<dbReference type="InterPro" id="IPR013449">
    <property type="entry name" value="Rhamnulokinase"/>
</dbReference>
<evidence type="ECO:0000256" key="1">
    <source>
        <dbReference type="ARBA" id="ARBA00009156"/>
    </source>
</evidence>
<evidence type="ECO:0000256" key="4">
    <source>
        <dbReference type="ARBA" id="ARBA00022777"/>
    </source>
</evidence>
<keyword evidence="2" id="KW-0808">Transferase</keyword>
<evidence type="ECO:0000256" key="7">
    <source>
        <dbReference type="ARBA" id="ARBA00023308"/>
    </source>
</evidence>
<dbReference type="InterPro" id="IPR043129">
    <property type="entry name" value="ATPase_NBD"/>
</dbReference>
<evidence type="ECO:0000313" key="11">
    <source>
        <dbReference type="Proteomes" id="UP001138997"/>
    </source>
</evidence>
<keyword evidence="4" id="KW-0418">Kinase</keyword>
<dbReference type="InterPro" id="IPR018484">
    <property type="entry name" value="FGGY_N"/>
</dbReference>
<evidence type="ECO:0000256" key="5">
    <source>
        <dbReference type="ARBA" id="ARBA00022840"/>
    </source>
</evidence>
<dbReference type="PANTHER" id="PTHR10196:SF93">
    <property type="entry name" value="L-RHAMNULOKINASE"/>
    <property type="match status" value="1"/>
</dbReference>
<sequence>MRTVAAVDLGATSGRVILGTVEGGGLRMRHVARFANDPVQLTDGLHWNVLELYQQVLAGLATAERQSPGEILSVGIDSWAVDYGLLRGGALLGVPYHYRDERTARGVEAVHDRFLASDLYRRNGLQHLPFNTVFQLASEQGLLEVAERMLLIPDLLTFWLTGAEVAERTNASTTGLLNPRDGKWDKELLTALSIPGSLLPDLVEAGTSVGPLRANAASVVGRALDVVAVGSHDTASAVVAVPNTGRDFAYISCGTWGLVGLELDEPVFSDAAREANFTNEGGVDGRIRFLHNVMGLWLLSESVRSWDRLANSSQRSSNLEQLLAEAEEAPVPAAVFDVNDPRFMAPGDMPSRIAAWYAEHDLPAPSTPPQFARAIIDSLAQAFADSVLKAAQIAGHPVRIIHIVGGGAQNRMLCQATADRSGLPVLAGPVEATAVGNILVQARTAGLVEGGLAELRAVVAQAFTPIRYEPRTS</sequence>
<organism evidence="10 11">
    <name type="scientific">Kineosporia babensis</name>
    <dbReference type="NCBI Taxonomy" id="499548"/>
    <lineage>
        <taxon>Bacteria</taxon>
        <taxon>Bacillati</taxon>
        <taxon>Actinomycetota</taxon>
        <taxon>Actinomycetes</taxon>
        <taxon>Kineosporiales</taxon>
        <taxon>Kineosporiaceae</taxon>
        <taxon>Kineosporia</taxon>
    </lineage>
</organism>
<keyword evidence="7" id="KW-0684">Rhamnose metabolism</keyword>
<evidence type="ECO:0000259" key="8">
    <source>
        <dbReference type="Pfam" id="PF00370"/>
    </source>
</evidence>
<proteinExistence type="inferred from homology"/>
<dbReference type="Proteomes" id="UP001138997">
    <property type="component" value="Unassembled WGS sequence"/>
</dbReference>
<comment type="similarity">
    <text evidence="1">Belongs to the FGGY kinase family.</text>
</comment>
<dbReference type="AlphaFoldDB" id="A0A9X1SXS3"/>
<dbReference type="GO" id="GO:0006071">
    <property type="term" value="P:glycerol metabolic process"/>
    <property type="evidence" value="ECO:0007669"/>
    <property type="project" value="TreeGrafter"/>
</dbReference>
<dbReference type="GO" id="GO:0008993">
    <property type="term" value="F:rhamnulokinase activity"/>
    <property type="evidence" value="ECO:0007669"/>
    <property type="project" value="InterPro"/>
</dbReference>
<dbReference type="PANTHER" id="PTHR10196">
    <property type="entry name" value="SUGAR KINASE"/>
    <property type="match status" value="1"/>
</dbReference>
<feature type="domain" description="Carbohydrate kinase FGGY N-terminal" evidence="8">
    <location>
        <begin position="5"/>
        <end position="239"/>
    </location>
</feature>
<dbReference type="CDD" id="cd07771">
    <property type="entry name" value="ASKHA_NBD_FGGY_RhaB-like"/>
    <property type="match status" value="1"/>
</dbReference>